<dbReference type="KEGG" id="htl:HPTL_1989"/>
<dbReference type="CDD" id="cd03394">
    <property type="entry name" value="PAP2_like_5"/>
    <property type="match status" value="1"/>
</dbReference>
<keyword evidence="2" id="KW-0732">Signal</keyword>
<gene>
    <name evidence="4" type="ORF">HPTL_1989</name>
</gene>
<dbReference type="Pfam" id="PF06251">
    <property type="entry name" value="Caps_syn_GfcC_C"/>
    <property type="match status" value="1"/>
</dbReference>
<dbReference type="AlphaFoldDB" id="A0A2Z6E0G5"/>
<feature type="chain" id="PRO_5016384818" description="Phosphatidic acid phosphatase type 2/haloperoxidase domain-containing protein" evidence="2">
    <location>
        <begin position="31"/>
        <end position="1169"/>
    </location>
</feature>
<name>A0A2Z6E0G5_HYDTE</name>
<evidence type="ECO:0000313" key="4">
    <source>
        <dbReference type="EMBL" id="BBD78243.1"/>
    </source>
</evidence>
<dbReference type="OrthoDB" id="19542at2"/>
<evidence type="ECO:0000313" key="5">
    <source>
        <dbReference type="Proteomes" id="UP000262004"/>
    </source>
</evidence>
<keyword evidence="5" id="KW-1185">Reference proteome</keyword>
<dbReference type="InterPro" id="IPR010344">
    <property type="entry name" value="YbjH"/>
</dbReference>
<protein>
    <recommendedName>
        <fullName evidence="3">Phosphatidic acid phosphatase type 2/haloperoxidase domain-containing protein</fullName>
    </recommendedName>
</protein>
<dbReference type="EMBL" id="AP018558">
    <property type="protein sequence ID" value="BBD78243.1"/>
    <property type="molecule type" value="Genomic_DNA"/>
</dbReference>
<proteinExistence type="predicted"/>
<evidence type="ECO:0000259" key="3">
    <source>
        <dbReference type="SMART" id="SM00014"/>
    </source>
</evidence>
<organism evidence="4 5">
    <name type="scientific">Hydrogenophilus thermoluteolus</name>
    <name type="common">Pseudomonas hydrogenothermophila</name>
    <dbReference type="NCBI Taxonomy" id="297"/>
    <lineage>
        <taxon>Bacteria</taxon>
        <taxon>Pseudomonadati</taxon>
        <taxon>Pseudomonadota</taxon>
        <taxon>Hydrogenophilia</taxon>
        <taxon>Hydrogenophilales</taxon>
        <taxon>Hydrogenophilaceae</taxon>
        <taxon>Hydrogenophilus</taxon>
    </lineage>
</organism>
<evidence type="ECO:0000256" key="2">
    <source>
        <dbReference type="SAM" id="SignalP"/>
    </source>
</evidence>
<feature type="domain" description="Phosphatidic acid phosphatase type 2/haloperoxidase" evidence="3">
    <location>
        <begin position="1038"/>
        <end position="1143"/>
    </location>
</feature>
<dbReference type="Proteomes" id="UP000262004">
    <property type="component" value="Chromosome"/>
</dbReference>
<dbReference type="Gene3D" id="3.10.560.10">
    <property type="entry name" value="Outer membrane lipoprotein wza domain like"/>
    <property type="match status" value="1"/>
</dbReference>
<reference evidence="4 5" key="1">
    <citation type="submission" date="2018-04" db="EMBL/GenBank/DDBJ databases">
        <title>Complete genome sequence of Hydrogenophilus thermoluteolus TH-1.</title>
        <authorList>
            <person name="Arai H."/>
        </authorList>
    </citation>
    <scope>NUCLEOTIDE SEQUENCE [LARGE SCALE GENOMIC DNA]</scope>
    <source>
        <strain evidence="4 5">TH-1</strain>
    </source>
</reference>
<feature type="region of interest" description="Disordered" evidence="1">
    <location>
        <begin position="927"/>
        <end position="946"/>
    </location>
</feature>
<evidence type="ECO:0000256" key="1">
    <source>
        <dbReference type="SAM" id="MobiDB-lite"/>
    </source>
</evidence>
<dbReference type="InterPro" id="IPR010425">
    <property type="entry name" value="Caps_synth_GfcC-like_C"/>
</dbReference>
<dbReference type="Pfam" id="PF01569">
    <property type="entry name" value="PAP2"/>
    <property type="match status" value="1"/>
</dbReference>
<dbReference type="SUPFAM" id="SSF48317">
    <property type="entry name" value="Acid phosphatase/Vanadium-dependent haloperoxidase"/>
    <property type="match status" value="1"/>
</dbReference>
<dbReference type="InterPro" id="IPR000326">
    <property type="entry name" value="PAP2/HPO"/>
</dbReference>
<feature type="signal peptide" evidence="2">
    <location>
        <begin position="1"/>
        <end position="30"/>
    </location>
</feature>
<dbReference type="Pfam" id="PF06082">
    <property type="entry name" value="YjbH"/>
    <property type="match status" value="1"/>
</dbReference>
<dbReference type="InterPro" id="IPR036938">
    <property type="entry name" value="PAP2/HPO_sf"/>
</dbReference>
<dbReference type="SMART" id="SM00014">
    <property type="entry name" value="acidPPc"/>
    <property type="match status" value="1"/>
</dbReference>
<accession>A0A2Z6E0G5</accession>
<sequence length="1169" mass="130931">MRRAPYLGNILFLTTLVLCFSALIANPSLAAEGGLQDKQDKTVASWLIEQDLTNIYLLGLMVLDEEAAEEQAYLKRQLLVDFALDERAADIDVRRRFTEWISRLPTTGRLILEKPDPYWLLAHPKFDPPLTANRRVVLNPYPQSVTVITHDGFRCHIRYTPGAYVLAYLRVCGEAKARDYAYIVQPDGRIEKAAIANWNTSEQNPPAPGAWIWAPPRNDTRLANITPRLTAFLATQGPAYPDIDEAVHPAIPQGLADDLKKQRSITATANDWGFAGLLQTPSARMAPAGTMRFHFSRVYPYNRGSVVFQPTDWLEAGFRYTDIANRLYGPEIAGDQTYKDKSIDLKLLLHEETAHTPALALGAIDIGGTGLFSSEYLVASKRWRNLDFSLGIGWGYLAGRGDLKNPFSLLFGKQFDVRSRNDSAGGTLNTNAYFRGRAALFGGVEIHDILPDLNLKIEYEGNDYRHEPQDNNQKQGASFNVGLVWKVSPSVDLHAAIERGGKEAMLGFTFHGGLNRLSIPKLLDPPEPIIRPEAPTEPANWAEVAQEIERHTQWRVLRIEKRGAALVLVLDKTEGAYWIGRIDRITAILHAAAPAEIKAFWLIETAHGVEIASQKIDRGDWVRKKIRYTAYYDRTDPLRFYPPGRQPLEKPYTLWANETDSFQIGLAPYWTQTIGGPDGFILYQTGATAPFTWHFGERTWLSGRINARLLDNYEQFKYTAPSQLPRVRTYLREYLTTSSVTIPNLQITHWGELNRNHYYSLYGGLLEPMFAGIGAEWLYRPWQGNWAFGVDLNWVKQRAFEQDFSLRHYHTLTGHATLYWNTRWHGIQAKLQVGQYLAKDRGVTLELSRTFDNGVTLGAYATKTDVSAAQFGEGSFDKGIYVTIPFDAMLPRTTPGTANFLWNPLTRDGGARLYRAQSLYELTRSRDRRTSRLHPATDQNAPSIPGPQEALADFGDTLVGTFNLLDHVSWGKAALLGGGLTIAAHRFDTKFDDWAKRHQSGTYNKLGNATNLIPWGLALGATLLWSSNDDYASDTGWTALKAAGIALGTELTAKYLFGRAAPREGNSATVFSLGRSLRKASFPSGHVTLAFALATPIARRYDAPWLYGLAAATAFGRVQSREHWFSDTVAGGLLGYAIGTLVDTYDQQNRDFRIGIDPVEKRVLMAWEF</sequence>
<dbReference type="Gene3D" id="1.20.144.10">
    <property type="entry name" value="Phosphatidic acid phosphatase type 2/haloperoxidase"/>
    <property type="match status" value="1"/>
</dbReference>